<name>A0A3A4R1X0_9BACT</name>
<sequence length="148" mass="17646">MTREESKKLTTNKKKEDSRYVRKQTFSDKTSYTMRIIEEEKTTYFPFEDEENEIFSEEALLCFAKLLMIINELTPRDRLIYLANTIGRVSVWKIEEILQKPIKHSMILKIIKKVKKQVAEECQKVDINKKISSPDSKRKPANYRAKYF</sequence>
<dbReference type="EMBL" id="QZJZ01000035">
    <property type="protein sequence ID" value="RJP60110.1"/>
    <property type="molecule type" value="Genomic_DNA"/>
</dbReference>
<dbReference type="Proteomes" id="UP000266426">
    <property type="component" value="Unassembled WGS sequence"/>
</dbReference>
<proteinExistence type="predicted"/>
<gene>
    <name evidence="1" type="ORF">C4541_04910</name>
</gene>
<accession>A0A3A4R1X0</accession>
<dbReference type="AlphaFoldDB" id="A0A3A4R1X0"/>
<protein>
    <submittedName>
        <fullName evidence="1">Uncharacterized protein</fullName>
    </submittedName>
</protein>
<organism evidence="1 2">
    <name type="scientific">Candidatus Auribacter fodinae</name>
    <dbReference type="NCBI Taxonomy" id="2093366"/>
    <lineage>
        <taxon>Bacteria</taxon>
        <taxon>Pseudomonadati</taxon>
        <taxon>Candidatus Auribacterota</taxon>
        <taxon>Candidatus Auribacteria</taxon>
        <taxon>Candidatus Auribacterales</taxon>
        <taxon>Candidatus Auribacteraceae</taxon>
        <taxon>Candidatus Auribacter</taxon>
    </lineage>
</organism>
<reference evidence="1 2" key="1">
    <citation type="journal article" date="2017" name="ISME J.">
        <title>Energy and carbon metabolisms in a deep terrestrial subsurface fluid microbial community.</title>
        <authorList>
            <person name="Momper L."/>
            <person name="Jungbluth S.P."/>
            <person name="Lee M.D."/>
            <person name="Amend J.P."/>
        </authorList>
    </citation>
    <scope>NUCLEOTIDE SEQUENCE [LARGE SCALE GENOMIC DNA]</scope>
    <source>
        <strain evidence="1">SURF_26</strain>
    </source>
</reference>
<comment type="caution">
    <text evidence="1">The sequence shown here is derived from an EMBL/GenBank/DDBJ whole genome shotgun (WGS) entry which is preliminary data.</text>
</comment>
<evidence type="ECO:0000313" key="2">
    <source>
        <dbReference type="Proteomes" id="UP000266426"/>
    </source>
</evidence>
<evidence type="ECO:0000313" key="1">
    <source>
        <dbReference type="EMBL" id="RJP60110.1"/>
    </source>
</evidence>